<comment type="caution">
    <text evidence="2">The sequence shown here is derived from an EMBL/GenBank/DDBJ whole genome shotgun (WGS) entry which is preliminary data.</text>
</comment>
<name>A0ABS5AI04_9PSEU</name>
<evidence type="ECO:0000313" key="3">
    <source>
        <dbReference type="Proteomes" id="UP001519363"/>
    </source>
</evidence>
<dbReference type="EMBL" id="JAGIOO010000001">
    <property type="protein sequence ID" value="MBP2476190.1"/>
    <property type="molecule type" value="Genomic_DNA"/>
</dbReference>
<evidence type="ECO:0000313" key="2">
    <source>
        <dbReference type="EMBL" id="MBP2476190.1"/>
    </source>
</evidence>
<keyword evidence="3" id="KW-1185">Reference proteome</keyword>
<dbReference type="Pfam" id="PF00990">
    <property type="entry name" value="GGDEF"/>
    <property type="match status" value="1"/>
</dbReference>
<dbReference type="InterPro" id="IPR043128">
    <property type="entry name" value="Rev_trsase/Diguanyl_cyclase"/>
</dbReference>
<dbReference type="PROSITE" id="PS50887">
    <property type="entry name" value="GGDEF"/>
    <property type="match status" value="1"/>
</dbReference>
<dbReference type="InterPro" id="IPR029787">
    <property type="entry name" value="Nucleotide_cyclase"/>
</dbReference>
<accession>A0ABS5AI04</accession>
<dbReference type="SMART" id="SM00267">
    <property type="entry name" value="GGDEF"/>
    <property type="match status" value="1"/>
</dbReference>
<dbReference type="InterPro" id="IPR000160">
    <property type="entry name" value="GGDEF_dom"/>
</dbReference>
<organism evidence="2 3">
    <name type="scientific">Crossiella equi</name>
    <dbReference type="NCBI Taxonomy" id="130796"/>
    <lineage>
        <taxon>Bacteria</taxon>
        <taxon>Bacillati</taxon>
        <taxon>Actinomycetota</taxon>
        <taxon>Actinomycetes</taxon>
        <taxon>Pseudonocardiales</taxon>
        <taxon>Pseudonocardiaceae</taxon>
        <taxon>Crossiella</taxon>
    </lineage>
</organism>
<evidence type="ECO:0000259" key="1">
    <source>
        <dbReference type="PROSITE" id="PS50887"/>
    </source>
</evidence>
<dbReference type="Proteomes" id="UP001519363">
    <property type="component" value="Unassembled WGS sequence"/>
</dbReference>
<dbReference type="SUPFAM" id="SSF55073">
    <property type="entry name" value="Nucleotide cyclase"/>
    <property type="match status" value="1"/>
</dbReference>
<dbReference type="PANTHER" id="PTHR45138:SF9">
    <property type="entry name" value="DIGUANYLATE CYCLASE DGCM-RELATED"/>
    <property type="match status" value="1"/>
</dbReference>
<gene>
    <name evidence="2" type="ORF">JOF53_005062</name>
</gene>
<dbReference type="RefSeq" id="WP_086789654.1">
    <property type="nucleotide sequence ID" value="NZ_JAGIOO010000001.1"/>
</dbReference>
<dbReference type="Gene3D" id="3.30.70.270">
    <property type="match status" value="1"/>
</dbReference>
<sequence length="207" mass="21772">MPDNSVGVDPAMHPGATANTAHGLNCHACGQPYGYWATDPLTGLLDRRGWAEQAPAALHSAGQRESVLLIVDLDRFKLVNDEHGHLAGDSVLQAVGQVLRAVAHESGIAARYGGHGGDEFLVLFPASDRQRAIRAARRIRAKIREMAVPVISTDGRPVVITGMAASIGLAVHDPGNGGDLMSLVRRADAAVLQAKRSGRDQIALAGD</sequence>
<dbReference type="CDD" id="cd01949">
    <property type="entry name" value="GGDEF"/>
    <property type="match status" value="1"/>
</dbReference>
<feature type="domain" description="GGDEF" evidence="1">
    <location>
        <begin position="64"/>
        <end position="207"/>
    </location>
</feature>
<dbReference type="InterPro" id="IPR050469">
    <property type="entry name" value="Diguanylate_Cyclase"/>
</dbReference>
<protein>
    <submittedName>
        <fullName evidence="2">Diguanylate cyclase (GGDEF)-like protein</fullName>
    </submittedName>
</protein>
<proteinExistence type="predicted"/>
<reference evidence="2 3" key="1">
    <citation type="submission" date="2021-03" db="EMBL/GenBank/DDBJ databases">
        <title>Sequencing the genomes of 1000 actinobacteria strains.</title>
        <authorList>
            <person name="Klenk H.-P."/>
        </authorList>
    </citation>
    <scope>NUCLEOTIDE SEQUENCE [LARGE SCALE GENOMIC DNA]</scope>
    <source>
        <strain evidence="2 3">DSM 44580</strain>
    </source>
</reference>
<dbReference type="NCBIfam" id="TIGR00254">
    <property type="entry name" value="GGDEF"/>
    <property type="match status" value="1"/>
</dbReference>
<dbReference type="PANTHER" id="PTHR45138">
    <property type="entry name" value="REGULATORY COMPONENTS OF SENSORY TRANSDUCTION SYSTEM"/>
    <property type="match status" value="1"/>
</dbReference>